<dbReference type="Proteomes" id="UP000198565">
    <property type="component" value="Unassembled WGS sequence"/>
</dbReference>
<dbReference type="EMBL" id="FOTR01000001">
    <property type="protein sequence ID" value="SFL40391.1"/>
    <property type="molecule type" value="Genomic_DNA"/>
</dbReference>
<reference evidence="3" key="1">
    <citation type="submission" date="2016-10" db="EMBL/GenBank/DDBJ databases">
        <authorList>
            <person name="Varghese N."/>
            <person name="Submissions S."/>
        </authorList>
    </citation>
    <scope>NUCLEOTIDE SEQUENCE [LARGE SCALE GENOMIC DNA]</scope>
    <source>
        <strain evidence="3">CGMCC 1.4250</strain>
    </source>
</reference>
<accession>A0A1I4HFU3</accession>
<keyword evidence="3" id="KW-1185">Reference proteome</keyword>
<sequence length="47" mass="5638">MIIIIALLILIILAFDLSNIRKQHDQIKEQNEEIIEILREIRDKVRL</sequence>
<gene>
    <name evidence="2" type="ORF">SAMN04487943_101381</name>
</gene>
<keyword evidence="1" id="KW-0175">Coiled coil</keyword>
<evidence type="ECO:0000256" key="1">
    <source>
        <dbReference type="SAM" id="Coils"/>
    </source>
</evidence>
<name>A0A1I4HFU3_9BACI</name>
<evidence type="ECO:0000313" key="3">
    <source>
        <dbReference type="Proteomes" id="UP000198565"/>
    </source>
</evidence>
<dbReference type="STRING" id="334253.SAMN04487943_101381"/>
<proteinExistence type="predicted"/>
<organism evidence="2 3">
    <name type="scientific">Gracilibacillus orientalis</name>
    <dbReference type="NCBI Taxonomy" id="334253"/>
    <lineage>
        <taxon>Bacteria</taxon>
        <taxon>Bacillati</taxon>
        <taxon>Bacillota</taxon>
        <taxon>Bacilli</taxon>
        <taxon>Bacillales</taxon>
        <taxon>Bacillaceae</taxon>
        <taxon>Gracilibacillus</taxon>
    </lineage>
</organism>
<dbReference type="AlphaFoldDB" id="A0A1I4HFU3"/>
<feature type="coiled-coil region" evidence="1">
    <location>
        <begin position="17"/>
        <end position="44"/>
    </location>
</feature>
<evidence type="ECO:0000313" key="2">
    <source>
        <dbReference type="EMBL" id="SFL40391.1"/>
    </source>
</evidence>
<protein>
    <submittedName>
        <fullName evidence="2">Uncharacterized protein</fullName>
    </submittedName>
</protein>